<gene>
    <name evidence="1" type="ORF">N3K66_007838</name>
</gene>
<reference evidence="1" key="1">
    <citation type="submission" date="2022-10" db="EMBL/GenBank/DDBJ databases">
        <title>Complete Genome of Trichothecium roseum strain YXFP-22015, a Plant Pathogen Isolated from Citrus.</title>
        <authorList>
            <person name="Wang Y."/>
            <person name="Zhu L."/>
        </authorList>
    </citation>
    <scope>NUCLEOTIDE SEQUENCE</scope>
    <source>
        <strain evidence="1">YXFP-22015</strain>
    </source>
</reference>
<keyword evidence="2" id="KW-1185">Reference proteome</keyword>
<dbReference type="Proteomes" id="UP001163324">
    <property type="component" value="Chromosome 8"/>
</dbReference>
<proteinExistence type="predicted"/>
<evidence type="ECO:0000313" key="2">
    <source>
        <dbReference type="Proteomes" id="UP001163324"/>
    </source>
</evidence>
<comment type="caution">
    <text evidence="1">The sequence shown here is derived from an EMBL/GenBank/DDBJ whole genome shotgun (WGS) entry which is preliminary data.</text>
</comment>
<accession>A0ACC0URR8</accession>
<organism evidence="1 2">
    <name type="scientific">Trichothecium roseum</name>
    <dbReference type="NCBI Taxonomy" id="47278"/>
    <lineage>
        <taxon>Eukaryota</taxon>
        <taxon>Fungi</taxon>
        <taxon>Dikarya</taxon>
        <taxon>Ascomycota</taxon>
        <taxon>Pezizomycotina</taxon>
        <taxon>Sordariomycetes</taxon>
        <taxon>Hypocreomycetidae</taxon>
        <taxon>Hypocreales</taxon>
        <taxon>Hypocreales incertae sedis</taxon>
        <taxon>Trichothecium</taxon>
    </lineage>
</organism>
<evidence type="ECO:0000313" key="1">
    <source>
        <dbReference type="EMBL" id="KAI9896816.1"/>
    </source>
</evidence>
<protein>
    <submittedName>
        <fullName evidence="1">Uncharacterized protein</fullName>
    </submittedName>
</protein>
<sequence length="113" mass="12071">MFSSSKPTTEIVNMVKSIIDNNAVVVFSKTYCPYCASTKRKLKSMGVNYALIELDQESDGSAMQNALEDLTGQRTVPNVFIGQKHIGGNSEVQALASSGKLEQILAEAGVGKA</sequence>
<name>A0ACC0URR8_9HYPO</name>
<dbReference type="EMBL" id="CM047947">
    <property type="protein sequence ID" value="KAI9896816.1"/>
    <property type="molecule type" value="Genomic_DNA"/>
</dbReference>